<organism evidence="2">
    <name type="scientific">Klosneuvirus KNV1</name>
    <dbReference type="NCBI Taxonomy" id="1977640"/>
    <lineage>
        <taxon>Viruses</taxon>
        <taxon>Varidnaviria</taxon>
        <taxon>Bamfordvirae</taxon>
        <taxon>Nucleocytoviricota</taxon>
        <taxon>Megaviricetes</taxon>
        <taxon>Imitervirales</taxon>
        <taxon>Mimiviridae</taxon>
        <taxon>Klosneuvirinae</taxon>
        <taxon>Klosneuvirus</taxon>
    </lineage>
</organism>
<proteinExistence type="predicted"/>
<dbReference type="EMBL" id="KY684112">
    <property type="protein sequence ID" value="ARF12413.1"/>
    <property type="molecule type" value="Genomic_DNA"/>
</dbReference>
<evidence type="ECO:0000313" key="1">
    <source>
        <dbReference type="EMBL" id="ARF12413.1"/>
    </source>
</evidence>
<reference evidence="2" key="1">
    <citation type="journal article" date="2017" name="Science">
        <title>Giant viruses with an expanded complement of translation system components.</title>
        <authorList>
            <person name="Schulz F."/>
            <person name="Yutin N."/>
            <person name="Ivanova N.N."/>
            <person name="Ortega D.R."/>
            <person name="Lee T.K."/>
            <person name="Vierheilig J."/>
            <person name="Daims H."/>
            <person name="Horn M."/>
            <person name="Wagner M."/>
            <person name="Jensen G.J."/>
            <person name="Kyrpides N.C."/>
            <person name="Koonin E.V."/>
            <person name="Woyke T."/>
        </authorList>
    </citation>
    <scope>NUCLEOTIDE SEQUENCE</scope>
    <source>
        <strain evidence="2">KNV1</strain>
    </source>
</reference>
<evidence type="ECO:0000313" key="2">
    <source>
        <dbReference type="EMBL" id="ARF12656.1"/>
    </source>
</evidence>
<sequence length="110" mass="13030">MDKFPDTFNRKICNDRMAKNQMILIKEVRKNFVEIVEKAVEDCSQTVTLEFPDRLWHEYKAVIIRELLERFGKIKVQTSNVHANVVKIVQNIEDIPNNVKKVIIEFIKDE</sequence>
<name>A0A1V0SLT2_9VIRU</name>
<accession>A0A1V0SLT2</accession>
<dbReference type="EMBL" id="KY684120">
    <property type="protein sequence ID" value="ARF12656.1"/>
    <property type="molecule type" value="Genomic_DNA"/>
</dbReference>
<protein>
    <submittedName>
        <fullName evidence="2">Uncharacterized protein</fullName>
    </submittedName>
</protein>
<gene>
    <name evidence="2" type="ORF">Klosneuvirus_13_4</name>
    <name evidence="1" type="ORF">Klosneuvirus_5_83</name>
</gene>